<evidence type="ECO:0000256" key="1">
    <source>
        <dbReference type="ARBA" id="ARBA00022676"/>
    </source>
</evidence>
<dbReference type="EMBL" id="JACEIK010010006">
    <property type="protein sequence ID" value="MCE3214865.1"/>
    <property type="molecule type" value="Genomic_DNA"/>
</dbReference>
<protein>
    <submittedName>
        <fullName evidence="3">DNA topoisomerase 2-associated protein pat1</fullName>
    </submittedName>
</protein>
<keyword evidence="2" id="KW-0808">Transferase</keyword>
<dbReference type="Proteomes" id="UP000823775">
    <property type="component" value="Unassembled WGS sequence"/>
</dbReference>
<dbReference type="PANTHER" id="PTHR43285:SF2">
    <property type="entry name" value="ANTHRANILATE PHOSPHORIBOSYLTRANSFERASE"/>
    <property type="match status" value="1"/>
</dbReference>
<evidence type="ECO:0000256" key="2">
    <source>
        <dbReference type="ARBA" id="ARBA00022679"/>
    </source>
</evidence>
<gene>
    <name evidence="3" type="primary">PAT1_1</name>
    <name evidence="3" type="ORF">HAX54_000152</name>
</gene>
<feature type="non-terminal residue" evidence="3">
    <location>
        <position position="1"/>
    </location>
</feature>
<keyword evidence="1" id="KW-0328">Glycosyltransferase</keyword>
<keyword evidence="4" id="KW-1185">Reference proteome</keyword>
<name>A0ABS8WS06_DATST</name>
<comment type="caution">
    <text evidence="3">The sequence shown here is derived from an EMBL/GenBank/DDBJ whole genome shotgun (WGS) entry which is preliminary data.</text>
</comment>
<accession>A0ABS8WS06</accession>
<dbReference type="InterPro" id="IPR005940">
    <property type="entry name" value="Anthranilate_Pribosyl_Tfrase"/>
</dbReference>
<evidence type="ECO:0000313" key="4">
    <source>
        <dbReference type="Proteomes" id="UP000823775"/>
    </source>
</evidence>
<proteinExistence type="predicted"/>
<evidence type="ECO:0000313" key="3">
    <source>
        <dbReference type="EMBL" id="MCE3214865.1"/>
    </source>
</evidence>
<sequence>TLNAAAALLVSGRVKNLAEGVSLARGTLLSGKAQRTLDLWIHASNRVKEAELRVGPLSA</sequence>
<reference evidence="3 4" key="1">
    <citation type="journal article" date="2021" name="BMC Genomics">
        <title>Datura genome reveals duplications of psychoactive alkaloid biosynthetic genes and high mutation rate following tissue culture.</title>
        <authorList>
            <person name="Rajewski A."/>
            <person name="Carter-House D."/>
            <person name="Stajich J."/>
            <person name="Litt A."/>
        </authorList>
    </citation>
    <scope>NUCLEOTIDE SEQUENCE [LARGE SCALE GENOMIC DNA]</scope>
    <source>
        <strain evidence="3">AR-01</strain>
    </source>
</reference>
<dbReference type="Gene3D" id="3.40.1030.10">
    <property type="entry name" value="Nucleoside phosphorylase/phosphoribosyltransferase catalytic domain"/>
    <property type="match status" value="1"/>
</dbReference>
<organism evidence="3 4">
    <name type="scientific">Datura stramonium</name>
    <name type="common">Jimsonweed</name>
    <name type="synonym">Common thornapple</name>
    <dbReference type="NCBI Taxonomy" id="4076"/>
    <lineage>
        <taxon>Eukaryota</taxon>
        <taxon>Viridiplantae</taxon>
        <taxon>Streptophyta</taxon>
        <taxon>Embryophyta</taxon>
        <taxon>Tracheophyta</taxon>
        <taxon>Spermatophyta</taxon>
        <taxon>Magnoliopsida</taxon>
        <taxon>eudicotyledons</taxon>
        <taxon>Gunneridae</taxon>
        <taxon>Pentapetalae</taxon>
        <taxon>asterids</taxon>
        <taxon>lamiids</taxon>
        <taxon>Solanales</taxon>
        <taxon>Solanaceae</taxon>
        <taxon>Solanoideae</taxon>
        <taxon>Datureae</taxon>
        <taxon>Datura</taxon>
    </lineage>
</organism>
<dbReference type="PANTHER" id="PTHR43285">
    <property type="entry name" value="ANTHRANILATE PHOSPHORIBOSYLTRANSFERASE"/>
    <property type="match status" value="1"/>
</dbReference>
<dbReference type="SUPFAM" id="SSF52418">
    <property type="entry name" value="Nucleoside phosphorylase/phosphoribosyltransferase catalytic domain"/>
    <property type="match status" value="1"/>
</dbReference>
<dbReference type="InterPro" id="IPR035902">
    <property type="entry name" value="Nuc_phospho_transferase"/>
</dbReference>